<sequence>MSALPGADPWEYALNAWTAEHLATDALWEAETAPILWLQGLGDWLAYPLGLVTHLGSHTLVILALTLVFWCVNPGLGARLFVVVACSGVVNQLFKSLLYGARPPWFDARVTAHTSSDSFGIPSGHTQGATVTWGYLGIRSGRRAVLWAAVAVIALVSLSRVYLGAHFISDVVAGLVLGAALLWAVLRWEDRVTAWWLGLGTARWVGYALAVALLPCLAATLWQLLVRGDWTVPQEWIGAVPADPAAETLTGLYTVAGTLLGGLVGFTLLARRGWYSASGTLASRAARFVLGVSVIVLVQVFVSVLFGHLGGLANAAVSFAAYGAITFWASFLAPEAFVRSGLATRPGAAAETS</sequence>
<feature type="transmembrane region" description="Helical" evidence="1">
    <location>
        <begin position="245"/>
        <end position="268"/>
    </location>
</feature>
<feature type="transmembrane region" description="Helical" evidence="1">
    <location>
        <begin position="207"/>
        <end position="225"/>
    </location>
</feature>
<dbReference type="EMBL" id="CP002040">
    <property type="protein sequence ID" value="ADH66303.1"/>
    <property type="molecule type" value="Genomic_DNA"/>
</dbReference>
<proteinExistence type="predicted"/>
<keyword evidence="4" id="KW-1185">Reference proteome</keyword>
<dbReference type="Proteomes" id="UP000002219">
    <property type="component" value="Chromosome 1"/>
</dbReference>
<evidence type="ECO:0000259" key="2">
    <source>
        <dbReference type="SMART" id="SM00014"/>
    </source>
</evidence>
<gene>
    <name evidence="3" type="ordered locus">Ndas_0859</name>
</gene>
<evidence type="ECO:0000313" key="4">
    <source>
        <dbReference type="Proteomes" id="UP000002219"/>
    </source>
</evidence>
<dbReference type="eggNOG" id="COG0671">
    <property type="taxonomic scope" value="Bacteria"/>
</dbReference>
<dbReference type="HOGENOM" id="CLU_068892_0_0_11"/>
<dbReference type="AlphaFoldDB" id="D7AZL1"/>
<dbReference type="PANTHER" id="PTHR14969:SF13">
    <property type="entry name" value="AT30094P"/>
    <property type="match status" value="1"/>
</dbReference>
<protein>
    <submittedName>
        <fullName evidence="3">Phosphoesterase PA-phosphatase related protein</fullName>
    </submittedName>
</protein>
<dbReference type="SMART" id="SM00014">
    <property type="entry name" value="acidPPc"/>
    <property type="match status" value="1"/>
</dbReference>
<reference evidence="3 4" key="1">
    <citation type="journal article" date="2010" name="Stand. Genomic Sci.">
        <title>Complete genome sequence of Nocardiopsis dassonvillei type strain (IMRU 509).</title>
        <authorList>
            <person name="Sun H."/>
            <person name="Lapidus A."/>
            <person name="Nolan M."/>
            <person name="Lucas S."/>
            <person name="Del Rio T.G."/>
            <person name="Tice H."/>
            <person name="Cheng J.F."/>
            <person name="Tapia R."/>
            <person name="Han C."/>
            <person name="Goodwin L."/>
            <person name="Pitluck S."/>
            <person name="Pagani I."/>
            <person name="Ivanova N."/>
            <person name="Mavromatis K."/>
            <person name="Mikhailova N."/>
            <person name="Pati A."/>
            <person name="Chen A."/>
            <person name="Palaniappan K."/>
            <person name="Land M."/>
            <person name="Hauser L."/>
            <person name="Chang Y.J."/>
            <person name="Jeffries C.D."/>
            <person name="Djao O.D."/>
            <person name="Rohde M."/>
            <person name="Sikorski J."/>
            <person name="Goker M."/>
            <person name="Woyke T."/>
            <person name="Bristow J."/>
            <person name="Eisen J.A."/>
            <person name="Markowitz V."/>
            <person name="Hugenholtz P."/>
            <person name="Kyrpides N.C."/>
            <person name="Klenk H.P."/>
        </authorList>
    </citation>
    <scope>NUCLEOTIDE SEQUENCE [LARGE SCALE GENOMIC DNA]</scope>
    <source>
        <strain evidence="4">ATCC 23218 / DSM 43111 / CIP 107115 / JCM 7437 / KCTC 9190 / NBRC 14626 / NCTC 10488 / NRRL B-5397 / IMRU 509</strain>
    </source>
</reference>
<dbReference type="KEGG" id="nda:Ndas_0859"/>
<feature type="domain" description="Phosphatidic acid phosphatase type 2/haloperoxidase" evidence="2">
    <location>
        <begin position="76"/>
        <end position="186"/>
    </location>
</feature>
<organism evidence="3 4">
    <name type="scientific">Nocardiopsis dassonvillei (strain ATCC 23218 / DSM 43111 / CIP 107115 / JCM 7437 / KCTC 9190 / NBRC 14626 / NCTC 10488 / NRRL B-5397 / IMRU 509)</name>
    <name type="common">Actinomadura dassonvillei</name>
    <dbReference type="NCBI Taxonomy" id="446468"/>
    <lineage>
        <taxon>Bacteria</taxon>
        <taxon>Bacillati</taxon>
        <taxon>Actinomycetota</taxon>
        <taxon>Actinomycetes</taxon>
        <taxon>Streptosporangiales</taxon>
        <taxon>Nocardiopsidaceae</taxon>
        <taxon>Nocardiopsis</taxon>
    </lineage>
</organism>
<feature type="transmembrane region" description="Helical" evidence="1">
    <location>
        <begin position="312"/>
        <end position="333"/>
    </location>
</feature>
<dbReference type="STRING" id="446468.Ndas_0859"/>
<feature type="transmembrane region" description="Helical" evidence="1">
    <location>
        <begin position="288"/>
        <end position="306"/>
    </location>
</feature>
<dbReference type="Gene3D" id="1.20.144.10">
    <property type="entry name" value="Phosphatidic acid phosphatase type 2/haloperoxidase"/>
    <property type="match status" value="1"/>
</dbReference>
<evidence type="ECO:0000256" key="1">
    <source>
        <dbReference type="SAM" id="Phobius"/>
    </source>
</evidence>
<name>D7AZL1_NOCDD</name>
<dbReference type="InterPro" id="IPR000326">
    <property type="entry name" value="PAP2/HPO"/>
</dbReference>
<dbReference type="PANTHER" id="PTHR14969">
    <property type="entry name" value="SPHINGOSINE-1-PHOSPHATE PHOSPHOHYDROLASE"/>
    <property type="match status" value="1"/>
</dbReference>
<keyword evidence="1" id="KW-0812">Transmembrane</keyword>
<evidence type="ECO:0000313" key="3">
    <source>
        <dbReference type="EMBL" id="ADH66303.1"/>
    </source>
</evidence>
<dbReference type="InterPro" id="IPR036938">
    <property type="entry name" value="PAP2/HPO_sf"/>
</dbReference>
<dbReference type="SUPFAM" id="SSF48317">
    <property type="entry name" value="Acid phosphatase/Vanadium-dependent haloperoxidase"/>
    <property type="match status" value="1"/>
</dbReference>
<feature type="transmembrane region" description="Helical" evidence="1">
    <location>
        <begin position="144"/>
        <end position="161"/>
    </location>
</feature>
<accession>D7AZL1</accession>
<keyword evidence="1" id="KW-0472">Membrane</keyword>
<keyword evidence="1" id="KW-1133">Transmembrane helix</keyword>
<feature type="transmembrane region" description="Helical" evidence="1">
    <location>
        <begin position="44"/>
        <end position="70"/>
    </location>
</feature>
<feature type="transmembrane region" description="Helical" evidence="1">
    <location>
        <begin position="167"/>
        <end position="186"/>
    </location>
</feature>
<dbReference type="Pfam" id="PF01569">
    <property type="entry name" value="PAP2"/>
    <property type="match status" value="1"/>
</dbReference>